<keyword evidence="4" id="KW-1185">Reference proteome</keyword>
<feature type="transmembrane region" description="Helical" evidence="2">
    <location>
        <begin position="27"/>
        <end position="49"/>
    </location>
</feature>
<feature type="transmembrane region" description="Helical" evidence="2">
    <location>
        <begin position="213"/>
        <end position="233"/>
    </location>
</feature>
<feature type="transmembrane region" description="Helical" evidence="2">
    <location>
        <begin position="102"/>
        <end position="126"/>
    </location>
</feature>
<comment type="caution">
    <text evidence="3">The sequence shown here is derived from an EMBL/GenBank/DDBJ whole genome shotgun (WGS) entry which is preliminary data.</text>
</comment>
<reference evidence="3" key="2">
    <citation type="submission" date="2012-10" db="EMBL/GenBank/DDBJ databases">
        <title>Improved high-quality draft of Thermaerobacter subterraneus C21, DSM 13965.</title>
        <authorList>
            <consortium name="DOE Joint Genome Institute"/>
            <person name="Eisen J."/>
            <person name="Huntemann M."/>
            <person name="Wei C.-L."/>
            <person name="Han J."/>
            <person name="Detter J.C."/>
            <person name="Han C."/>
            <person name="Tapia R."/>
            <person name="Chen A."/>
            <person name="Kyrpides N."/>
            <person name="Mavromatis K."/>
            <person name="Markowitz V."/>
            <person name="Szeto E."/>
            <person name="Ivanova N."/>
            <person name="Mikhailova N."/>
            <person name="Ovchinnikova G."/>
            <person name="Pagani I."/>
            <person name="Pati A."/>
            <person name="Goodwin L."/>
            <person name="Nordberg H.P."/>
            <person name="Cantor M.N."/>
            <person name="Hua S.X."/>
            <person name="Woyke T."/>
            <person name="Eisen J."/>
            <person name="Klenk H.-P."/>
        </authorList>
    </citation>
    <scope>NUCLEOTIDE SEQUENCE [LARGE SCALE GENOMIC DNA]</scope>
    <source>
        <strain evidence="3">DSM 13965</strain>
    </source>
</reference>
<evidence type="ECO:0000313" key="3">
    <source>
        <dbReference type="EMBL" id="EKP95129.1"/>
    </source>
</evidence>
<feature type="transmembrane region" description="Helical" evidence="2">
    <location>
        <begin position="187"/>
        <end position="207"/>
    </location>
</feature>
<dbReference type="Proteomes" id="UP000005710">
    <property type="component" value="Unassembled WGS sequence"/>
</dbReference>
<proteinExistence type="predicted"/>
<dbReference type="AlphaFoldDB" id="K6Q2B0"/>
<sequence>MEAGVQGTGRTRTGGAGRGPAADSWRWAGRLLVAGGLLAAASTVLHPVTLDPGNAAEVLDAVRRAPERWVAVHVGLGLGVAAWSLGWFLVYQGLREAGRARWSGAGAMLATAALAVWLPLLALEAAGLPLLARAARPDESPLWFDVAWPATLAGGYVATWLYWLAGMAAAWDLASLAPTGGPRVSRSMALAALLPGLPGMVLAWLFPHAAVPLLLASLIPGALWALVLAWRLARGPGGSRR</sequence>
<dbReference type="HOGENOM" id="CLU_1081559_0_0_9"/>
<accession>K6Q2B0</accession>
<protein>
    <recommendedName>
        <fullName evidence="5">DUF4386 family protein</fullName>
    </recommendedName>
</protein>
<feature type="region of interest" description="Disordered" evidence="1">
    <location>
        <begin position="1"/>
        <end position="21"/>
    </location>
</feature>
<keyword evidence="2" id="KW-1133">Transmembrane helix</keyword>
<keyword evidence="2" id="KW-0472">Membrane</keyword>
<organism evidence="3 4">
    <name type="scientific">Thermaerobacter subterraneus DSM 13965</name>
    <dbReference type="NCBI Taxonomy" id="867903"/>
    <lineage>
        <taxon>Bacteria</taxon>
        <taxon>Bacillati</taxon>
        <taxon>Bacillota</taxon>
        <taxon>Clostridia</taxon>
        <taxon>Eubacteriales</taxon>
        <taxon>Clostridiales Family XVII. Incertae Sedis</taxon>
        <taxon>Thermaerobacter</taxon>
    </lineage>
</organism>
<dbReference type="RefSeq" id="WP_006903133.1">
    <property type="nucleotide sequence ID" value="NZ_JH976535.1"/>
</dbReference>
<feature type="transmembrane region" description="Helical" evidence="2">
    <location>
        <begin position="69"/>
        <end position="90"/>
    </location>
</feature>
<evidence type="ECO:0000256" key="1">
    <source>
        <dbReference type="SAM" id="MobiDB-lite"/>
    </source>
</evidence>
<evidence type="ECO:0000256" key="2">
    <source>
        <dbReference type="SAM" id="Phobius"/>
    </source>
</evidence>
<dbReference type="EMBL" id="AENY02000002">
    <property type="protein sequence ID" value="EKP95129.1"/>
    <property type="molecule type" value="Genomic_DNA"/>
</dbReference>
<name>K6Q2B0_9FIRM</name>
<gene>
    <name evidence="3" type="ORF">ThesuDRAFT_00858</name>
</gene>
<evidence type="ECO:0008006" key="5">
    <source>
        <dbReference type="Google" id="ProtNLM"/>
    </source>
</evidence>
<feature type="transmembrane region" description="Helical" evidence="2">
    <location>
        <begin position="146"/>
        <end position="166"/>
    </location>
</feature>
<reference evidence="3" key="1">
    <citation type="submission" date="2010-10" db="EMBL/GenBank/DDBJ databases">
        <authorList>
            <consortium name="US DOE Joint Genome Institute (JGI-PGF)"/>
            <person name="Lucas S."/>
            <person name="Copeland A."/>
            <person name="Lapidus A."/>
            <person name="Bruce D."/>
            <person name="Goodwin L."/>
            <person name="Pitluck S."/>
            <person name="Kyrpides N."/>
            <person name="Mavromatis K."/>
            <person name="Detter J.C."/>
            <person name="Han C."/>
            <person name="Land M."/>
            <person name="Hauser L."/>
            <person name="Markowitz V."/>
            <person name="Cheng J.-F."/>
            <person name="Hugenholtz P."/>
            <person name="Woyke T."/>
            <person name="Wu D."/>
            <person name="Pukall R."/>
            <person name="Wahrenburg C."/>
            <person name="Brambilla E."/>
            <person name="Klenk H.-P."/>
            <person name="Eisen J.A."/>
        </authorList>
    </citation>
    <scope>NUCLEOTIDE SEQUENCE [LARGE SCALE GENOMIC DNA]</scope>
    <source>
        <strain evidence="3">DSM 13965</strain>
    </source>
</reference>
<keyword evidence="2" id="KW-0812">Transmembrane</keyword>
<evidence type="ECO:0000313" key="4">
    <source>
        <dbReference type="Proteomes" id="UP000005710"/>
    </source>
</evidence>